<comment type="caution">
    <text evidence="1">The sequence shown here is derived from an EMBL/GenBank/DDBJ whole genome shotgun (WGS) entry which is preliminary data.</text>
</comment>
<evidence type="ECO:0000313" key="2">
    <source>
        <dbReference type="Proteomes" id="UP000275408"/>
    </source>
</evidence>
<dbReference type="EMBL" id="RCHS01004051">
    <property type="protein sequence ID" value="RMX38115.1"/>
    <property type="molecule type" value="Genomic_DNA"/>
</dbReference>
<gene>
    <name evidence="1" type="ORF">pdam_00003101</name>
</gene>
<name>A0A3M6T9P8_POCDA</name>
<organism evidence="1 2">
    <name type="scientific">Pocillopora damicornis</name>
    <name type="common">Cauliflower coral</name>
    <name type="synonym">Millepora damicornis</name>
    <dbReference type="NCBI Taxonomy" id="46731"/>
    <lineage>
        <taxon>Eukaryota</taxon>
        <taxon>Metazoa</taxon>
        <taxon>Cnidaria</taxon>
        <taxon>Anthozoa</taxon>
        <taxon>Hexacorallia</taxon>
        <taxon>Scleractinia</taxon>
        <taxon>Astrocoeniina</taxon>
        <taxon>Pocilloporidae</taxon>
        <taxon>Pocillopora</taxon>
    </lineage>
</organism>
<proteinExistence type="predicted"/>
<evidence type="ECO:0000313" key="1">
    <source>
        <dbReference type="EMBL" id="RMX38115.1"/>
    </source>
</evidence>
<sequence length="123" mass="14127">MPLAYERRENKKEHMSRMRQNTAILKGQKLEVKQLQIGGDATTLRGEGTQGDRAASSTSINFQDKKNELKLVWKNFETKETFEPQHSNCTYHNYCGSSDVEQCCDRNDIVCISYPDQFSADEN</sequence>
<dbReference type="Proteomes" id="UP000275408">
    <property type="component" value="Unassembled WGS sequence"/>
</dbReference>
<accession>A0A3M6T9P8</accession>
<reference evidence="1 2" key="1">
    <citation type="journal article" date="2018" name="Sci. Rep.">
        <title>Comparative analysis of the Pocillopora damicornis genome highlights role of immune system in coral evolution.</title>
        <authorList>
            <person name="Cunning R."/>
            <person name="Bay R.A."/>
            <person name="Gillette P."/>
            <person name="Baker A.C."/>
            <person name="Traylor-Knowles N."/>
        </authorList>
    </citation>
    <scope>NUCLEOTIDE SEQUENCE [LARGE SCALE GENOMIC DNA]</scope>
    <source>
        <strain evidence="1">RSMAS</strain>
        <tissue evidence="1">Whole animal</tissue>
    </source>
</reference>
<dbReference type="AlphaFoldDB" id="A0A3M6T9P8"/>
<keyword evidence="2" id="KW-1185">Reference proteome</keyword>
<protein>
    <submittedName>
        <fullName evidence="1">Uncharacterized protein</fullName>
    </submittedName>
</protein>